<keyword evidence="1" id="KW-0472">Membrane</keyword>
<keyword evidence="3" id="KW-1185">Reference proteome</keyword>
<dbReference type="AlphaFoldDB" id="A0A8T2HHL7"/>
<proteinExistence type="predicted"/>
<name>A0A8T2HHL7_ARASU</name>
<keyword evidence="1" id="KW-1133">Transmembrane helix</keyword>
<evidence type="ECO:0000256" key="1">
    <source>
        <dbReference type="SAM" id="Phobius"/>
    </source>
</evidence>
<evidence type="ECO:0000313" key="2">
    <source>
        <dbReference type="EMBL" id="KAG7660111.1"/>
    </source>
</evidence>
<reference evidence="2 3" key="1">
    <citation type="submission" date="2020-12" db="EMBL/GenBank/DDBJ databases">
        <title>Concerted genomic and epigenomic changes stabilize Arabidopsis allopolyploids.</title>
        <authorList>
            <person name="Chen Z."/>
        </authorList>
    </citation>
    <scope>NUCLEOTIDE SEQUENCE [LARGE SCALE GENOMIC DNA]</scope>
    <source>
        <strain evidence="2">As9502</strain>
        <tissue evidence="2">Leaf</tissue>
    </source>
</reference>
<sequence>MLQWKFCFGLLAYIALYLLHHEFMRWLISIDIYSVDCRGRKNKFQPWTVVVSTGMNLEVPSLVGFRCFELIFFWVYFSTILSTDLKICLLYL</sequence>
<evidence type="ECO:0000313" key="3">
    <source>
        <dbReference type="Proteomes" id="UP000694251"/>
    </source>
</evidence>
<gene>
    <name evidence="2" type="ORF">ISN44_As01g068990</name>
</gene>
<accession>A0A8T2HHL7</accession>
<protein>
    <submittedName>
        <fullName evidence="2">Uncharacterized protein</fullName>
    </submittedName>
</protein>
<feature type="transmembrane region" description="Helical" evidence="1">
    <location>
        <begin position="6"/>
        <end position="23"/>
    </location>
</feature>
<dbReference type="Proteomes" id="UP000694251">
    <property type="component" value="Chromosome 1"/>
</dbReference>
<keyword evidence="1" id="KW-0812">Transmembrane</keyword>
<dbReference type="EMBL" id="JAEFBJ010000001">
    <property type="protein sequence ID" value="KAG7660111.1"/>
    <property type="molecule type" value="Genomic_DNA"/>
</dbReference>
<dbReference type="OrthoDB" id="10589914at2759"/>
<organism evidence="2 3">
    <name type="scientific">Arabidopsis suecica</name>
    <name type="common">Swedish thale-cress</name>
    <name type="synonym">Cardaminopsis suecica</name>
    <dbReference type="NCBI Taxonomy" id="45249"/>
    <lineage>
        <taxon>Eukaryota</taxon>
        <taxon>Viridiplantae</taxon>
        <taxon>Streptophyta</taxon>
        <taxon>Embryophyta</taxon>
        <taxon>Tracheophyta</taxon>
        <taxon>Spermatophyta</taxon>
        <taxon>Magnoliopsida</taxon>
        <taxon>eudicotyledons</taxon>
        <taxon>Gunneridae</taxon>
        <taxon>Pentapetalae</taxon>
        <taxon>rosids</taxon>
        <taxon>malvids</taxon>
        <taxon>Brassicales</taxon>
        <taxon>Brassicaceae</taxon>
        <taxon>Camelineae</taxon>
        <taxon>Arabidopsis</taxon>
    </lineage>
</organism>
<comment type="caution">
    <text evidence="2">The sequence shown here is derived from an EMBL/GenBank/DDBJ whole genome shotgun (WGS) entry which is preliminary data.</text>
</comment>